<dbReference type="EMBL" id="BSFH01000022">
    <property type="protein sequence ID" value="GLK63683.1"/>
    <property type="molecule type" value="Genomic_DNA"/>
</dbReference>
<dbReference type="Proteomes" id="UP001143349">
    <property type="component" value="Unassembled WGS sequence"/>
</dbReference>
<dbReference type="Gene3D" id="3.20.20.150">
    <property type="entry name" value="Divalent-metal-dependent TIM barrel enzymes"/>
    <property type="match status" value="1"/>
</dbReference>
<evidence type="ECO:0000313" key="6">
    <source>
        <dbReference type="Proteomes" id="UP001143349"/>
    </source>
</evidence>
<dbReference type="AlphaFoldDB" id="A0AAD3NXQ5"/>
<reference evidence="5" key="2">
    <citation type="submission" date="2023-01" db="EMBL/GenBank/DDBJ databases">
        <authorList>
            <person name="Sun Q."/>
            <person name="Evtushenko L."/>
        </authorList>
    </citation>
    <scope>NUCLEOTIDE SEQUENCE</scope>
    <source>
        <strain evidence="5">VKM B-2222</strain>
    </source>
</reference>
<feature type="active site" description="Proton donor/acceptor" evidence="3">
    <location>
        <position position="141"/>
    </location>
</feature>
<dbReference type="GO" id="GO:0008903">
    <property type="term" value="F:hydroxypyruvate isomerase activity"/>
    <property type="evidence" value="ECO:0007669"/>
    <property type="project" value="TreeGrafter"/>
</dbReference>
<comment type="caution">
    <text evidence="5">The sequence shown here is derived from an EMBL/GenBank/DDBJ whole genome shotgun (WGS) entry which is preliminary data.</text>
</comment>
<dbReference type="PIRSF" id="PIRSF006241">
    <property type="entry name" value="HyI"/>
    <property type="match status" value="1"/>
</dbReference>
<proteinExistence type="inferred from homology"/>
<dbReference type="FunFam" id="3.20.20.150:FF:000007">
    <property type="entry name" value="Hydroxypyruvate isomerase"/>
    <property type="match status" value="1"/>
</dbReference>
<reference evidence="5" key="1">
    <citation type="journal article" date="2014" name="Int. J. Syst. Evol. Microbiol.">
        <title>Complete genome sequence of Corynebacterium casei LMG S-19264T (=DSM 44701T), isolated from a smear-ripened cheese.</title>
        <authorList>
            <consortium name="US DOE Joint Genome Institute (JGI-PGF)"/>
            <person name="Walter F."/>
            <person name="Albersmeier A."/>
            <person name="Kalinowski J."/>
            <person name="Ruckert C."/>
        </authorList>
    </citation>
    <scope>NUCLEOTIDE SEQUENCE</scope>
    <source>
        <strain evidence="5">VKM B-2222</strain>
    </source>
</reference>
<comment type="similarity">
    <text evidence="2">Belongs to the hyi family.</text>
</comment>
<dbReference type="InterPro" id="IPR013022">
    <property type="entry name" value="Xyl_isomerase-like_TIM-brl"/>
</dbReference>
<gene>
    <name evidence="5" type="ORF">GCM10017635_11540</name>
</gene>
<dbReference type="SUPFAM" id="SSF51658">
    <property type="entry name" value="Xylose isomerase-like"/>
    <property type="match status" value="1"/>
</dbReference>
<protein>
    <submittedName>
        <fullName evidence="5">Hydroxypyruvate isomerase</fullName>
    </submittedName>
</protein>
<dbReference type="GO" id="GO:0046487">
    <property type="term" value="P:glyoxylate metabolic process"/>
    <property type="evidence" value="ECO:0007669"/>
    <property type="project" value="TreeGrafter"/>
</dbReference>
<name>A0AAD3NXQ5_9RHOB</name>
<evidence type="ECO:0000256" key="2">
    <source>
        <dbReference type="PIRNR" id="PIRNR006241"/>
    </source>
</evidence>
<dbReference type="InterPro" id="IPR050417">
    <property type="entry name" value="Sugar_Epim/Isomerase"/>
</dbReference>
<evidence type="ECO:0000256" key="1">
    <source>
        <dbReference type="ARBA" id="ARBA00023235"/>
    </source>
</evidence>
<feature type="domain" description="Xylose isomerase-like TIM barrel" evidence="4">
    <location>
        <begin position="21"/>
        <end position="253"/>
    </location>
</feature>
<dbReference type="PANTHER" id="PTHR43489:SF6">
    <property type="entry name" value="HYDROXYPYRUVATE ISOMERASE-RELATED"/>
    <property type="match status" value="1"/>
</dbReference>
<dbReference type="NCBIfam" id="NF043033">
    <property type="entry name" value="OxoTetrIsom"/>
    <property type="match status" value="1"/>
</dbReference>
<dbReference type="InterPro" id="IPR036237">
    <property type="entry name" value="Xyl_isomerase-like_sf"/>
</dbReference>
<dbReference type="RefSeq" id="WP_271179401.1">
    <property type="nucleotide sequence ID" value="NZ_BSFH01000022.1"/>
</dbReference>
<keyword evidence="6" id="KW-1185">Reference proteome</keyword>
<dbReference type="Pfam" id="PF01261">
    <property type="entry name" value="AP_endonuc_2"/>
    <property type="match status" value="1"/>
</dbReference>
<evidence type="ECO:0000313" key="5">
    <source>
        <dbReference type="EMBL" id="GLK63683.1"/>
    </source>
</evidence>
<dbReference type="InterPro" id="IPR026040">
    <property type="entry name" value="HyI-like"/>
</dbReference>
<evidence type="ECO:0000256" key="3">
    <source>
        <dbReference type="PIRSR" id="PIRSR006241-50"/>
    </source>
</evidence>
<organism evidence="5 6">
    <name type="scientific">Paracoccus kondratievae</name>
    <dbReference type="NCBI Taxonomy" id="135740"/>
    <lineage>
        <taxon>Bacteria</taxon>
        <taxon>Pseudomonadati</taxon>
        <taxon>Pseudomonadota</taxon>
        <taxon>Alphaproteobacteria</taxon>
        <taxon>Rhodobacterales</taxon>
        <taxon>Paracoccaceae</taxon>
        <taxon>Paracoccus</taxon>
    </lineage>
</organism>
<evidence type="ECO:0000259" key="4">
    <source>
        <dbReference type="Pfam" id="PF01261"/>
    </source>
</evidence>
<keyword evidence="1 2" id="KW-0413">Isomerase</keyword>
<accession>A0AAD3NXQ5</accession>
<dbReference type="InterPro" id="IPR053398">
    <property type="entry name" value="HPT_OtnI_isomerases"/>
</dbReference>
<feature type="active site" description="Proton donor/acceptor" evidence="3">
    <location>
        <position position="238"/>
    </location>
</feature>
<sequence length="257" mass="28204">MPRFAANLTMMFGELPFLDRFAAAADAGFRAVEFLFPYDHPAEVIRKVADSAGVRIVLFNLPPGDWTGGERGIAAFPERADEFSRALALGLDYARVLSVPRLHLMAGIAPSQSAPHRDRYRDAIVEAAERAGPFGIDILLEPLNGRDMPGYLLSDFAMAKDLITGLGLPNVKLQFDIYHRQIMHGDVTEALRTLLPITGHVQTASVPGRNEPGTGELDDARIFGVLDEIGYQGHVGCEYRPLFATGEGLGWFAPWRE</sequence>
<dbReference type="PANTHER" id="PTHR43489">
    <property type="entry name" value="ISOMERASE"/>
    <property type="match status" value="1"/>
</dbReference>